<gene>
    <name evidence="2" type="ORF">SteCoe_30932</name>
</gene>
<evidence type="ECO:0000313" key="2">
    <source>
        <dbReference type="EMBL" id="OMJ70960.1"/>
    </source>
</evidence>
<feature type="transmembrane region" description="Helical" evidence="1">
    <location>
        <begin position="48"/>
        <end position="67"/>
    </location>
</feature>
<dbReference type="AlphaFoldDB" id="A0A1R2B2W2"/>
<feature type="transmembrane region" description="Helical" evidence="1">
    <location>
        <begin position="79"/>
        <end position="100"/>
    </location>
</feature>
<dbReference type="Proteomes" id="UP000187209">
    <property type="component" value="Unassembled WGS sequence"/>
</dbReference>
<keyword evidence="1" id="KW-0812">Transmembrane</keyword>
<sequence>MPLGSCSDCLQTFKIFSHLIVPPLWSLTSLVIGIYLKSNDICGGNLQNYVFVCCFLIALWFLILKLGKLKYENQKLPNSYLITMGIILVIHAFTSVLMTIKILDPSLDKCYESTSDSSQTTAFDLNAVNLGSIIGKKKEMNYSKVKNFIYLNDIISFGLLIYGIYKFTVSKLRHEEGQSQGYEQIRDS</sequence>
<comment type="caution">
    <text evidence="2">The sequence shown here is derived from an EMBL/GenBank/DDBJ whole genome shotgun (WGS) entry which is preliminary data.</text>
</comment>
<accession>A0A1R2B2W2</accession>
<feature type="transmembrane region" description="Helical" evidence="1">
    <location>
        <begin position="15"/>
        <end position="36"/>
    </location>
</feature>
<evidence type="ECO:0000256" key="1">
    <source>
        <dbReference type="SAM" id="Phobius"/>
    </source>
</evidence>
<keyword evidence="3" id="KW-1185">Reference proteome</keyword>
<name>A0A1R2B2W2_9CILI</name>
<reference evidence="2 3" key="1">
    <citation type="submission" date="2016-11" db="EMBL/GenBank/DDBJ databases">
        <title>The macronuclear genome of Stentor coeruleus: a giant cell with tiny introns.</title>
        <authorList>
            <person name="Slabodnick M."/>
            <person name="Ruby J.G."/>
            <person name="Reiff S.B."/>
            <person name="Swart E.C."/>
            <person name="Gosai S."/>
            <person name="Prabakaran S."/>
            <person name="Witkowska E."/>
            <person name="Larue G.E."/>
            <person name="Fisher S."/>
            <person name="Freeman R.M."/>
            <person name="Gunawardena J."/>
            <person name="Chu W."/>
            <person name="Stover N.A."/>
            <person name="Gregory B.D."/>
            <person name="Nowacki M."/>
            <person name="Derisi J."/>
            <person name="Roy S.W."/>
            <person name="Marshall W.F."/>
            <person name="Sood P."/>
        </authorList>
    </citation>
    <scope>NUCLEOTIDE SEQUENCE [LARGE SCALE GENOMIC DNA]</scope>
    <source>
        <strain evidence="2">WM001</strain>
    </source>
</reference>
<keyword evidence="1" id="KW-1133">Transmembrane helix</keyword>
<organism evidence="2 3">
    <name type="scientific">Stentor coeruleus</name>
    <dbReference type="NCBI Taxonomy" id="5963"/>
    <lineage>
        <taxon>Eukaryota</taxon>
        <taxon>Sar</taxon>
        <taxon>Alveolata</taxon>
        <taxon>Ciliophora</taxon>
        <taxon>Postciliodesmatophora</taxon>
        <taxon>Heterotrichea</taxon>
        <taxon>Heterotrichida</taxon>
        <taxon>Stentoridae</taxon>
        <taxon>Stentor</taxon>
    </lineage>
</organism>
<protein>
    <submittedName>
        <fullName evidence="2">Uncharacterized protein</fullName>
    </submittedName>
</protein>
<proteinExistence type="predicted"/>
<keyword evidence="1" id="KW-0472">Membrane</keyword>
<dbReference type="EMBL" id="MPUH01001035">
    <property type="protein sequence ID" value="OMJ70960.1"/>
    <property type="molecule type" value="Genomic_DNA"/>
</dbReference>
<feature type="transmembrane region" description="Helical" evidence="1">
    <location>
        <begin position="147"/>
        <end position="165"/>
    </location>
</feature>
<evidence type="ECO:0000313" key="3">
    <source>
        <dbReference type="Proteomes" id="UP000187209"/>
    </source>
</evidence>